<dbReference type="InterPro" id="IPR004089">
    <property type="entry name" value="MCPsignal_dom"/>
</dbReference>
<feature type="compositionally biased region" description="Low complexity" evidence="7">
    <location>
        <begin position="249"/>
        <end position="264"/>
    </location>
</feature>
<dbReference type="SMART" id="SM00283">
    <property type="entry name" value="MA"/>
    <property type="match status" value="1"/>
</dbReference>
<dbReference type="PANTHER" id="PTHR32089">
    <property type="entry name" value="METHYL-ACCEPTING CHEMOTAXIS PROTEIN MCPB"/>
    <property type="match status" value="1"/>
</dbReference>
<feature type="region of interest" description="Disordered" evidence="7">
    <location>
        <begin position="249"/>
        <end position="269"/>
    </location>
</feature>
<keyword evidence="4 6" id="KW-0807">Transducer</keyword>
<proteinExistence type="inferred from homology"/>
<comment type="caution">
    <text evidence="11">The sequence shown here is derived from an EMBL/GenBank/DDBJ whole genome shotgun (WGS) entry which is preliminary data.</text>
</comment>
<gene>
    <name evidence="11" type="ORF">KS419_09355</name>
</gene>
<feature type="domain" description="HAMP" evidence="10">
    <location>
        <begin position="182"/>
        <end position="237"/>
    </location>
</feature>
<evidence type="ECO:0000256" key="3">
    <source>
        <dbReference type="ARBA" id="ARBA00023136"/>
    </source>
</evidence>
<dbReference type="PANTHER" id="PTHR32089:SF112">
    <property type="entry name" value="LYSOZYME-LIKE PROTEIN-RELATED"/>
    <property type="match status" value="1"/>
</dbReference>
<name>A0ABS6JE43_9BACI</name>
<dbReference type="Pfam" id="PF00015">
    <property type="entry name" value="MCPsignal"/>
    <property type="match status" value="1"/>
</dbReference>
<dbReference type="RefSeq" id="WP_217066072.1">
    <property type="nucleotide sequence ID" value="NZ_JAHQCS010000088.1"/>
</dbReference>
<feature type="transmembrane region" description="Helical" evidence="8">
    <location>
        <begin position="161"/>
        <end position="182"/>
    </location>
</feature>
<evidence type="ECO:0000259" key="10">
    <source>
        <dbReference type="PROSITE" id="PS50885"/>
    </source>
</evidence>
<evidence type="ECO:0000256" key="6">
    <source>
        <dbReference type="PROSITE-ProRule" id="PRU00284"/>
    </source>
</evidence>
<comment type="subcellular location">
    <subcellularLocation>
        <location evidence="1">Cell membrane</location>
    </subcellularLocation>
</comment>
<evidence type="ECO:0000313" key="11">
    <source>
        <dbReference type="EMBL" id="MBU9711943.1"/>
    </source>
</evidence>
<keyword evidence="2" id="KW-1003">Cell membrane</keyword>
<evidence type="ECO:0000256" key="8">
    <source>
        <dbReference type="SAM" id="Phobius"/>
    </source>
</evidence>
<keyword evidence="8" id="KW-0812">Transmembrane</keyword>
<evidence type="ECO:0000313" key="12">
    <source>
        <dbReference type="Proteomes" id="UP000784880"/>
    </source>
</evidence>
<dbReference type="Proteomes" id="UP000784880">
    <property type="component" value="Unassembled WGS sequence"/>
</dbReference>
<dbReference type="CDD" id="cd06225">
    <property type="entry name" value="HAMP"/>
    <property type="match status" value="1"/>
</dbReference>
<evidence type="ECO:0000256" key="7">
    <source>
        <dbReference type="SAM" id="MobiDB-lite"/>
    </source>
</evidence>
<evidence type="ECO:0000256" key="1">
    <source>
        <dbReference type="ARBA" id="ARBA00004236"/>
    </source>
</evidence>
<evidence type="ECO:0000256" key="4">
    <source>
        <dbReference type="ARBA" id="ARBA00023224"/>
    </source>
</evidence>
<dbReference type="PROSITE" id="PS50111">
    <property type="entry name" value="CHEMOTAXIS_TRANSDUC_2"/>
    <property type="match status" value="1"/>
</dbReference>
<reference evidence="11 12" key="1">
    <citation type="submission" date="2021-06" db="EMBL/GenBank/DDBJ databases">
        <title>Bacillus sp. RD4P76, an endophyte from a halophyte.</title>
        <authorList>
            <person name="Sun J.-Q."/>
        </authorList>
    </citation>
    <scope>NUCLEOTIDE SEQUENCE [LARGE SCALE GENOMIC DNA]</scope>
    <source>
        <strain evidence="11 12">CGMCC 1.15917</strain>
    </source>
</reference>
<dbReference type="PROSITE" id="PS50885">
    <property type="entry name" value="HAMP"/>
    <property type="match status" value="1"/>
</dbReference>
<accession>A0ABS6JE43</accession>
<feature type="domain" description="Methyl-accepting transducer" evidence="9">
    <location>
        <begin position="235"/>
        <end position="513"/>
    </location>
</feature>
<evidence type="ECO:0000256" key="5">
    <source>
        <dbReference type="ARBA" id="ARBA00029447"/>
    </source>
</evidence>
<protein>
    <submittedName>
        <fullName evidence="11">HAMP domain-containing protein</fullName>
    </submittedName>
</protein>
<keyword evidence="8" id="KW-1133">Transmembrane helix</keyword>
<dbReference type="EMBL" id="JAHQCS010000088">
    <property type="protein sequence ID" value="MBU9711943.1"/>
    <property type="molecule type" value="Genomic_DNA"/>
</dbReference>
<dbReference type="InterPro" id="IPR003660">
    <property type="entry name" value="HAMP_dom"/>
</dbReference>
<keyword evidence="3 8" id="KW-0472">Membrane</keyword>
<keyword evidence="12" id="KW-1185">Reference proteome</keyword>
<evidence type="ECO:0000259" key="9">
    <source>
        <dbReference type="PROSITE" id="PS50111"/>
    </source>
</evidence>
<sequence length="542" mass="58114">MTGKQSWSEIYYSDLIDNNIIALTTPIQKRGSTDVLGTLNILIDQNEMDEIVHSGIARIGESGDAYLVDINGLLLTNTRLGSYQEDAAMVETINTYATRELASAISNGDTSFQLNGVYKDYLENEVLGSSGIVLLGDTYAGLVIEIDEAEAMAGYYAMRNAMILILAIAVLGGLGLALYLAYSISKPITHTIKQSENIANLDISTNISPMLLNRKDEVGDLANALQKITDSLRDIISLIAASSEEVSASSEELTATSQQSASSAEEVAKTVEEIATGASNQAQNTQEGSQLAISLGETVAKDQAYVKELNENSEKVKNAVEEGLKEIDHLTTISSDSSQATKEVHEGIIRTNESAKKIGEASNVIATIAEQTNLLALNAAIEAARAGEAGKGFSVVADEIRKLAEQSTTSTKTIDQIVQELQKNATAAVEIMEKVSAILIEQNRSIDETKSKYVSINKSMEASEQSVDKLNISGDEMSKMKDKIIDTLQELSAIVEENSASTEEVTAAMEEQAASIEDISSTSEALSGLAQKLQEVISKFKI</sequence>
<organism evidence="11 12">
    <name type="scientific">Evansella tamaricis</name>
    <dbReference type="NCBI Taxonomy" id="2069301"/>
    <lineage>
        <taxon>Bacteria</taxon>
        <taxon>Bacillati</taxon>
        <taxon>Bacillota</taxon>
        <taxon>Bacilli</taxon>
        <taxon>Bacillales</taxon>
        <taxon>Bacillaceae</taxon>
        <taxon>Evansella</taxon>
    </lineage>
</organism>
<evidence type="ECO:0000256" key="2">
    <source>
        <dbReference type="ARBA" id="ARBA00022475"/>
    </source>
</evidence>
<comment type="similarity">
    <text evidence="5">Belongs to the methyl-accepting chemotaxis (MCP) protein family.</text>
</comment>